<dbReference type="PANTHER" id="PTHR43415:SF3">
    <property type="entry name" value="GNAT-FAMILY ACETYLTRANSFERASE"/>
    <property type="match status" value="1"/>
</dbReference>
<dbReference type="PROSITE" id="PS51186">
    <property type="entry name" value="GNAT"/>
    <property type="match status" value="1"/>
</dbReference>
<dbReference type="GO" id="GO:0016747">
    <property type="term" value="F:acyltransferase activity, transferring groups other than amino-acyl groups"/>
    <property type="evidence" value="ECO:0007669"/>
    <property type="project" value="InterPro"/>
</dbReference>
<feature type="domain" description="N-acetyltransferase" evidence="1">
    <location>
        <begin position="1"/>
        <end position="164"/>
    </location>
</feature>
<protein>
    <submittedName>
        <fullName evidence="2">N-acetyltransferase</fullName>
    </submittedName>
</protein>
<dbReference type="InterPro" id="IPR000182">
    <property type="entry name" value="GNAT_dom"/>
</dbReference>
<gene>
    <name evidence="2" type="ORF">D8M05_06325</name>
</gene>
<proteinExistence type="predicted"/>
<dbReference type="AlphaFoldDB" id="A0A494Z3I8"/>
<dbReference type="InterPro" id="IPR016181">
    <property type="entry name" value="Acyl_CoA_acyltransferase"/>
</dbReference>
<dbReference type="SUPFAM" id="SSF55729">
    <property type="entry name" value="Acyl-CoA N-acyltransferases (Nat)"/>
    <property type="match status" value="1"/>
</dbReference>
<organism evidence="2 3">
    <name type="scientific">Oceanobacillus bengalensis</name>
    <dbReference type="NCBI Taxonomy" id="1435466"/>
    <lineage>
        <taxon>Bacteria</taxon>
        <taxon>Bacillati</taxon>
        <taxon>Bacillota</taxon>
        <taxon>Bacilli</taxon>
        <taxon>Bacillales</taxon>
        <taxon>Bacillaceae</taxon>
        <taxon>Oceanobacillus</taxon>
    </lineage>
</organism>
<evidence type="ECO:0000313" key="2">
    <source>
        <dbReference type="EMBL" id="RKQ16864.1"/>
    </source>
</evidence>
<dbReference type="RefSeq" id="WP_121129778.1">
    <property type="nucleotide sequence ID" value="NZ_JBHUFK010000033.1"/>
</dbReference>
<reference evidence="2 3" key="1">
    <citation type="journal article" date="2015" name="Antonie Van Leeuwenhoek">
        <title>Oceanobacillus bengalensis sp. nov., a bacterium isolated from seawater of the Bay of Bengal.</title>
        <authorList>
            <person name="Yongchang O."/>
            <person name="Xiang W."/>
            <person name="Wang G."/>
        </authorList>
    </citation>
    <scope>NUCLEOTIDE SEQUENCE [LARGE SCALE GENOMIC DNA]</scope>
    <source>
        <strain evidence="2 3">MCCC 1K00260</strain>
    </source>
</reference>
<accession>A0A494Z3I8</accession>
<evidence type="ECO:0000259" key="1">
    <source>
        <dbReference type="PROSITE" id="PS51186"/>
    </source>
</evidence>
<name>A0A494Z3I8_9BACI</name>
<dbReference type="CDD" id="cd04301">
    <property type="entry name" value="NAT_SF"/>
    <property type="match status" value="1"/>
</dbReference>
<dbReference type="Gene3D" id="3.40.630.30">
    <property type="match status" value="1"/>
</dbReference>
<evidence type="ECO:0000313" key="3">
    <source>
        <dbReference type="Proteomes" id="UP000281813"/>
    </source>
</evidence>
<keyword evidence="2" id="KW-0808">Transferase</keyword>
<sequence length="165" mass="18401">MIRQAVLTDAAALANVIQQVERESQYMLYEAGERDVSAEKQCNMIKALSGKENSGIFVALEQDMLVGYLLAIGGNTNKNKHSAYIVIGIMQEFTGRGIGAELFKELEAWAEGHIHRLELTVITDNIAGVKLYEKAGFQVEGTKRNSLYMNGRFVDEYYMSKILEG</sequence>
<dbReference type="OrthoDB" id="948250at2"/>
<dbReference type="PANTHER" id="PTHR43415">
    <property type="entry name" value="SPERMIDINE N(1)-ACETYLTRANSFERASE"/>
    <property type="match status" value="1"/>
</dbReference>
<dbReference type="Proteomes" id="UP000281813">
    <property type="component" value="Unassembled WGS sequence"/>
</dbReference>
<keyword evidence="3" id="KW-1185">Reference proteome</keyword>
<comment type="caution">
    <text evidence="2">The sequence shown here is derived from an EMBL/GenBank/DDBJ whole genome shotgun (WGS) entry which is preliminary data.</text>
</comment>
<dbReference type="EMBL" id="RBZO01000007">
    <property type="protein sequence ID" value="RKQ16864.1"/>
    <property type="molecule type" value="Genomic_DNA"/>
</dbReference>
<dbReference type="Pfam" id="PF00583">
    <property type="entry name" value="Acetyltransf_1"/>
    <property type="match status" value="1"/>
</dbReference>